<evidence type="ECO:0000313" key="2">
    <source>
        <dbReference type="EMBL" id="SIT85108.1"/>
    </source>
</evidence>
<dbReference type="RefSeq" id="WP_143733048.1">
    <property type="nucleotide sequence ID" value="NZ_FTPS01000001.1"/>
</dbReference>
<name>A0A1R3X2G1_9RHOB</name>
<dbReference type="Proteomes" id="UP000192455">
    <property type="component" value="Unassembled WGS sequence"/>
</dbReference>
<organism evidence="2 3">
    <name type="scientific">Pontibaca methylaminivorans</name>
    <dbReference type="NCBI Taxonomy" id="515897"/>
    <lineage>
        <taxon>Bacteria</taxon>
        <taxon>Pseudomonadati</taxon>
        <taxon>Pseudomonadota</taxon>
        <taxon>Alphaproteobacteria</taxon>
        <taxon>Rhodobacterales</taxon>
        <taxon>Roseobacteraceae</taxon>
        <taxon>Pontibaca</taxon>
    </lineage>
</organism>
<dbReference type="STRING" id="515897.SAMN05421849_2251"/>
<reference evidence="2 3" key="1">
    <citation type="submission" date="2017-01" db="EMBL/GenBank/DDBJ databases">
        <authorList>
            <person name="Mah S.A."/>
            <person name="Swanson W.J."/>
            <person name="Moy G.W."/>
            <person name="Vacquier V.D."/>
        </authorList>
    </citation>
    <scope>NUCLEOTIDE SEQUENCE [LARGE SCALE GENOMIC DNA]</scope>
    <source>
        <strain evidence="2 3">DSM 21219</strain>
    </source>
</reference>
<proteinExistence type="predicted"/>
<feature type="compositionally biased region" description="Low complexity" evidence="1">
    <location>
        <begin position="71"/>
        <end position="83"/>
    </location>
</feature>
<dbReference type="EMBL" id="FTPS01000001">
    <property type="protein sequence ID" value="SIT85108.1"/>
    <property type="molecule type" value="Genomic_DNA"/>
</dbReference>
<feature type="region of interest" description="Disordered" evidence="1">
    <location>
        <begin position="44"/>
        <end position="83"/>
    </location>
</feature>
<protein>
    <submittedName>
        <fullName evidence="2">Uncharacterized protein</fullName>
    </submittedName>
</protein>
<evidence type="ECO:0000256" key="1">
    <source>
        <dbReference type="SAM" id="MobiDB-lite"/>
    </source>
</evidence>
<sequence length="313" mass="32874">MSRPAGRARPRERPCPRLRALLFVPLLAALALWSGAPAGLRAEEEPAIRQPVPRTPGRTRAASSANVAETMPRGDAMPAPARGGAAAWHDLPLSHAAPAVLSHQARCRQTLHNGAASRGAEEVASASVQLLEKQYCLMQAQAIREAREVRIGLPALSERDIARRCDDLTRALMPQIETLAGQAPDSVIADLAASLHGSARPFDQVHAIGRSCLGLGYERGDSRMALAAALIMVGAGQAGYGEVPSHHLRMGLGTPAGAAAAAAWMNMALAALERGNPPVLGQETRIAALRAATNEWPGAAPGRQRAPPDPGRR</sequence>
<gene>
    <name evidence="2" type="ORF">SAMN05421849_2251</name>
</gene>
<evidence type="ECO:0000313" key="3">
    <source>
        <dbReference type="Proteomes" id="UP000192455"/>
    </source>
</evidence>
<accession>A0A1R3X2G1</accession>
<keyword evidence="3" id="KW-1185">Reference proteome</keyword>
<feature type="region of interest" description="Disordered" evidence="1">
    <location>
        <begin position="292"/>
        <end position="313"/>
    </location>
</feature>
<dbReference type="AlphaFoldDB" id="A0A1R3X2G1"/>